<reference evidence="3" key="1">
    <citation type="submission" date="2024-07" db="EMBL/GenBank/DDBJ databases">
        <title>Two chromosome-level genome assemblies of Korean endemic species Abeliophyllum distichum and Forsythia ovata (Oleaceae).</title>
        <authorList>
            <person name="Jang H."/>
        </authorList>
    </citation>
    <scope>NUCLEOTIDE SEQUENCE [LARGE SCALE GENOMIC DNA]</scope>
</reference>
<dbReference type="Proteomes" id="UP001604336">
    <property type="component" value="Unassembled WGS sequence"/>
</dbReference>
<comment type="caution">
    <text evidence="2">The sequence shown here is derived from an EMBL/GenBank/DDBJ whole genome shotgun (WGS) entry which is preliminary data.</text>
</comment>
<dbReference type="AlphaFoldDB" id="A0ABD1SDQ0"/>
<feature type="region of interest" description="Disordered" evidence="1">
    <location>
        <begin position="44"/>
        <end position="67"/>
    </location>
</feature>
<gene>
    <name evidence="2" type="ORF">Adt_23229</name>
</gene>
<protein>
    <submittedName>
        <fullName evidence="2">Uncharacterized protein</fullName>
    </submittedName>
</protein>
<accession>A0ABD1SDQ0</accession>
<organism evidence="2 3">
    <name type="scientific">Abeliophyllum distichum</name>
    <dbReference type="NCBI Taxonomy" id="126358"/>
    <lineage>
        <taxon>Eukaryota</taxon>
        <taxon>Viridiplantae</taxon>
        <taxon>Streptophyta</taxon>
        <taxon>Embryophyta</taxon>
        <taxon>Tracheophyta</taxon>
        <taxon>Spermatophyta</taxon>
        <taxon>Magnoliopsida</taxon>
        <taxon>eudicotyledons</taxon>
        <taxon>Gunneridae</taxon>
        <taxon>Pentapetalae</taxon>
        <taxon>asterids</taxon>
        <taxon>lamiids</taxon>
        <taxon>Lamiales</taxon>
        <taxon>Oleaceae</taxon>
        <taxon>Forsythieae</taxon>
        <taxon>Abeliophyllum</taxon>
    </lineage>
</organism>
<feature type="region of interest" description="Disordered" evidence="1">
    <location>
        <begin position="1"/>
        <end position="29"/>
    </location>
</feature>
<evidence type="ECO:0000313" key="3">
    <source>
        <dbReference type="Proteomes" id="UP001604336"/>
    </source>
</evidence>
<keyword evidence="3" id="KW-1185">Reference proteome</keyword>
<evidence type="ECO:0000313" key="2">
    <source>
        <dbReference type="EMBL" id="KAL2497679.1"/>
    </source>
</evidence>
<sequence length="126" mass="14422">MMDVMDDIVSDEHAGKSRDEDEMNHPVDRKAWRDFDRKIHCLQERSTKNKANRAKTKYPSVQGSKSFSAMHYDQHKLVEVSETQQTHVASSGASVDEHASAREVLRERREHVHRVGQVLKGNSLSP</sequence>
<name>A0ABD1SDQ0_9LAMI</name>
<evidence type="ECO:0000256" key="1">
    <source>
        <dbReference type="SAM" id="MobiDB-lite"/>
    </source>
</evidence>
<dbReference type="EMBL" id="JBFOLK010000007">
    <property type="protein sequence ID" value="KAL2497679.1"/>
    <property type="molecule type" value="Genomic_DNA"/>
</dbReference>
<feature type="compositionally biased region" description="Basic and acidic residues" evidence="1">
    <location>
        <begin position="10"/>
        <end position="29"/>
    </location>
</feature>
<proteinExistence type="predicted"/>